<comment type="caution">
    <text evidence="1">The sequence shown here is derived from an EMBL/GenBank/DDBJ whole genome shotgun (WGS) entry which is preliminary data.</text>
</comment>
<accession>A0ACC2ZVC9</accession>
<organism evidence="1 2">
    <name type="scientific">Neophaeococcomyces mojaviensis</name>
    <dbReference type="NCBI Taxonomy" id="3383035"/>
    <lineage>
        <taxon>Eukaryota</taxon>
        <taxon>Fungi</taxon>
        <taxon>Dikarya</taxon>
        <taxon>Ascomycota</taxon>
        <taxon>Pezizomycotina</taxon>
        <taxon>Eurotiomycetes</taxon>
        <taxon>Chaetothyriomycetidae</taxon>
        <taxon>Chaetothyriales</taxon>
        <taxon>Chaetothyriales incertae sedis</taxon>
        <taxon>Neophaeococcomyces</taxon>
    </lineage>
</organism>
<gene>
    <name evidence="1" type="ORF">H2198_009108</name>
</gene>
<name>A0ACC2ZVC9_9EURO</name>
<proteinExistence type="predicted"/>
<protein>
    <submittedName>
        <fullName evidence="1">Uncharacterized protein</fullName>
    </submittedName>
</protein>
<keyword evidence="2" id="KW-1185">Reference proteome</keyword>
<evidence type="ECO:0000313" key="2">
    <source>
        <dbReference type="Proteomes" id="UP001172386"/>
    </source>
</evidence>
<evidence type="ECO:0000313" key="1">
    <source>
        <dbReference type="EMBL" id="KAJ9651605.1"/>
    </source>
</evidence>
<dbReference type="EMBL" id="JAPDRQ010000245">
    <property type="protein sequence ID" value="KAJ9651605.1"/>
    <property type="molecule type" value="Genomic_DNA"/>
</dbReference>
<sequence>MAAGSLDDAFESRFDLKRKRRNDDNDDTNGHEMYITKRRNLSQLPIRSPPLSRPSISVTPAFGQYGIPPGTLTPDSIPEDEELQSSNAWSQHQNPTAGLHSTFDTLDASSSDSLHLGIIRTDVATIDIDMEISSPKLLQHMTPVRIGRARSNDLMSPVRSPVQRYPVLTLFSPTHQTSSLAQQRVATPIASSFPSRSPFETSFASAAARQIRPHLLQTSLSPMVDAESWTPQIHRPPSPEPELDSAFSEDATMIGVEESHMMSNSFGALSVHSQDDADMPALDSSPARARSSQASSGSMTSMSTHGLGLDGSGGFGERQHDAHMSMNMISEQRLQQQQQHNRNMSNGGRTARLHMGYRADCEKCIARVPGHYSHIIWS</sequence>
<dbReference type="Proteomes" id="UP001172386">
    <property type="component" value="Unassembled WGS sequence"/>
</dbReference>
<reference evidence="1" key="1">
    <citation type="submission" date="2022-10" db="EMBL/GenBank/DDBJ databases">
        <title>Culturing micro-colonial fungi from biological soil crusts in the Mojave desert and describing Neophaeococcomyces mojavensis, and introducing the new genera and species Taxawa tesnikishii.</title>
        <authorList>
            <person name="Kurbessoian T."/>
            <person name="Stajich J.E."/>
        </authorList>
    </citation>
    <scope>NUCLEOTIDE SEQUENCE</scope>
    <source>
        <strain evidence="1">JES_112</strain>
    </source>
</reference>